<evidence type="ECO:0000313" key="4">
    <source>
        <dbReference type="EMBL" id="SDH84721.1"/>
    </source>
</evidence>
<sequence>MNQPEKDVACAGKLTVSHQVISKIAGMAVQEAEAVQALVEGSTKRKKREEFYKAIKVKISGSELSVDLSPIITLGTPLHQLAQLLQQSIKSRIERLTGLQVTVVNVTVVGVVAAQ</sequence>
<dbReference type="AlphaFoldDB" id="A0A1G8FRJ4"/>
<dbReference type="Pfam" id="PF03780">
    <property type="entry name" value="Asp23"/>
    <property type="match status" value="1"/>
</dbReference>
<dbReference type="PANTHER" id="PTHR34297">
    <property type="entry name" value="HYPOTHETICAL CYTOSOLIC PROTEIN-RELATED"/>
    <property type="match status" value="1"/>
</dbReference>
<dbReference type="OrthoDB" id="2622888at2"/>
<dbReference type="InterPro" id="IPR005531">
    <property type="entry name" value="Asp23"/>
</dbReference>
<evidence type="ECO:0000256" key="2">
    <source>
        <dbReference type="ARBA" id="ARBA00005721"/>
    </source>
</evidence>
<dbReference type="EMBL" id="FNDX01000001">
    <property type="protein sequence ID" value="SDH84721.1"/>
    <property type="molecule type" value="Genomic_DNA"/>
</dbReference>
<reference evidence="5" key="1">
    <citation type="submission" date="2016-10" db="EMBL/GenBank/DDBJ databases">
        <authorList>
            <person name="Varghese N."/>
            <person name="Submissions S."/>
        </authorList>
    </citation>
    <scope>NUCLEOTIDE SEQUENCE [LARGE SCALE GENOMIC DNA]</scope>
    <source>
        <strain evidence="5">CGMCC 1.11012</strain>
    </source>
</reference>
<gene>
    <name evidence="4" type="ORF">SAMN05216192_101323</name>
</gene>
<organism evidence="4 5">
    <name type="scientific">Paenibacillus typhae</name>
    <dbReference type="NCBI Taxonomy" id="1174501"/>
    <lineage>
        <taxon>Bacteria</taxon>
        <taxon>Bacillati</taxon>
        <taxon>Bacillota</taxon>
        <taxon>Bacilli</taxon>
        <taxon>Bacillales</taxon>
        <taxon>Paenibacillaceae</taxon>
        <taxon>Paenibacillus</taxon>
    </lineage>
</organism>
<accession>A0A1G8FRJ4</accession>
<name>A0A1G8FRJ4_9BACL</name>
<comment type="similarity">
    <text evidence="2">Belongs to the asp23 family.</text>
</comment>
<evidence type="ECO:0000313" key="5">
    <source>
        <dbReference type="Proteomes" id="UP000199050"/>
    </source>
</evidence>
<evidence type="ECO:0000256" key="1">
    <source>
        <dbReference type="ARBA" id="ARBA00002561"/>
    </source>
</evidence>
<proteinExistence type="inferred from homology"/>
<dbReference type="RefSeq" id="WP_090711502.1">
    <property type="nucleotide sequence ID" value="NZ_CBCSKY010000007.1"/>
</dbReference>
<evidence type="ECO:0000256" key="3">
    <source>
        <dbReference type="ARBA" id="ARBA00019574"/>
    </source>
</evidence>
<protein>
    <recommendedName>
        <fullName evidence="3">Alkaline shock protein 23</fullName>
    </recommendedName>
</protein>
<dbReference type="Proteomes" id="UP000199050">
    <property type="component" value="Unassembled WGS sequence"/>
</dbReference>
<keyword evidence="5" id="KW-1185">Reference proteome</keyword>
<comment type="function">
    <text evidence="1">May play a key role in alkaline pH tolerance.</text>
</comment>
<dbReference type="STRING" id="1174501.SAMN05216192_101323"/>
<dbReference type="PANTHER" id="PTHR34297:SF3">
    <property type="entry name" value="ALKALINE SHOCK PROTEIN 23"/>
    <property type="match status" value="1"/>
</dbReference>